<dbReference type="GO" id="GO:0005524">
    <property type="term" value="F:ATP binding"/>
    <property type="evidence" value="ECO:0007669"/>
    <property type="project" value="UniProtKB-UniRule"/>
</dbReference>
<evidence type="ECO:0000256" key="6">
    <source>
        <dbReference type="SAM" id="MobiDB-lite"/>
    </source>
</evidence>
<dbReference type="EC" id="6.2.1.64" evidence="5"/>
<sequence>MSQKILVVGCGGIACELIKLLYLNNKNQITLVDFDTISLSNLNRQFIFRKQNIGMYKCKVMSEVYSRMLEKSNSEFFERDLPTKNLFSEKYICDFNPLNGKHVIKKRKILSFDKISTKEVDSDKKGFSDFSIPNNVIFIAENIMTFDIVFFSHFDIIYNCLDNIEARSFVNRQVLFLQQGEIINLDNISLNSFRFDQIQKEKMRFLDFCNKYENVIEKNKETINYDNYLSYKISYSKYCDKNDVKIDRNNDSCKEILLDIENGDNKIQNKTKNDKKSNKENDFFLYHQKITYFLKKLQKNVTWSYDQFLSLSEIFFSLRNGKKTLLIDGGSTGFLGQSWEYGAYTECYDCLEKDVDTEIIPICTIRNKPEKYDHCITWTKSVFFEALNNLKNKNEWNLNYDNNVSNKSSNPKYDLNGKNFTEFSQSAPNSTSSNNKNLKNSPDTSKIVVDSADISKDFTVSIQENTMIFQNLENNNTSDYQNLHNNQIIKESNIDILKTNKTTNNTVSKPDLNEKKNYPVIIYQKNNESTNKNIINMESIQNTIGIITPDITKNEFNIIDTAIYKKIENKIGQDSHNEIEKYILFEKNNFEYLNCNNKDRYQTTNLYNHENINHKQTKSFSPFDFFKYYFEELICDTENNKFDKTELKNANLIDNFNYMISKLILRTESIEFDKDDEDIISVLFIVSVIRARSFGIKENDRLYTENKAGNIIPAICTTNSIVACLMYFCGEKSLNKLKNSCKINKYENYNEVEGNNTKKYLEETIKDENTTYNYYLSIRNNLLRKNKSIKWNSDCKTCISKKFIFIASPAYIKKVTLKMVLQLVLIKIGSEYSLNDLTIFHNNELIFDRYFRDNVNLPLNIKNNELFYIEYGTSQYIYLYFLVKTD</sequence>
<feature type="domain" description="THIF-type NAD/FAD binding fold" evidence="7">
    <location>
        <begin position="3"/>
        <end position="86"/>
    </location>
</feature>
<dbReference type="EMBL" id="AFBI03000005">
    <property type="protein sequence ID" value="EJW01337.1"/>
    <property type="molecule type" value="Genomic_DNA"/>
</dbReference>
<keyword evidence="4 5" id="KW-0067">ATP-binding</keyword>
<dbReference type="GO" id="GO:0005737">
    <property type="term" value="C:cytoplasm"/>
    <property type="evidence" value="ECO:0007669"/>
    <property type="project" value="TreeGrafter"/>
</dbReference>
<evidence type="ECO:0000256" key="5">
    <source>
        <dbReference type="RuleBase" id="RU368009"/>
    </source>
</evidence>
<proteinExistence type="inferred from homology"/>
<dbReference type="GO" id="GO:0019781">
    <property type="term" value="F:NEDD8 activating enzyme activity"/>
    <property type="evidence" value="ECO:0007669"/>
    <property type="project" value="UniProtKB-UniRule"/>
</dbReference>
<dbReference type="PANTHER" id="PTHR10953">
    <property type="entry name" value="UBIQUITIN-ACTIVATING ENZYME E1"/>
    <property type="match status" value="1"/>
</dbReference>
<evidence type="ECO:0000256" key="1">
    <source>
        <dbReference type="ARBA" id="ARBA00022598"/>
    </source>
</evidence>
<gene>
    <name evidence="8" type="ORF">EDEG_00480</name>
</gene>
<dbReference type="InterPro" id="IPR023318">
    <property type="entry name" value="Ub_act_enz_dom_a_sf"/>
</dbReference>
<feature type="compositionally biased region" description="Polar residues" evidence="6">
    <location>
        <begin position="418"/>
        <end position="428"/>
    </location>
</feature>
<dbReference type="GO" id="GO:0045116">
    <property type="term" value="P:protein neddylation"/>
    <property type="evidence" value="ECO:0007669"/>
    <property type="project" value="UniProtKB-UniRule"/>
</dbReference>
<evidence type="ECO:0000256" key="3">
    <source>
        <dbReference type="ARBA" id="ARBA00022786"/>
    </source>
</evidence>
<keyword evidence="9" id="KW-1185">Reference proteome</keyword>
<reference evidence="8 9" key="1">
    <citation type="submission" date="2011-08" db="EMBL/GenBank/DDBJ databases">
        <authorList>
            <person name="Liu Z.J."/>
            <person name="Shi F.L."/>
            <person name="Lu J.Q."/>
            <person name="Li M."/>
            <person name="Wang Z.L."/>
        </authorList>
    </citation>
    <scope>NUCLEOTIDE SEQUENCE [LARGE SCALE GENOMIC DNA]</scope>
    <source>
        <strain evidence="8 9">USNM 41457</strain>
    </source>
</reference>
<dbReference type="OrthoDB" id="10255449at2759"/>
<evidence type="ECO:0000256" key="4">
    <source>
        <dbReference type="ARBA" id="ARBA00022840"/>
    </source>
</evidence>
<accession>J9DIX6</accession>
<dbReference type="SUPFAM" id="SSF69572">
    <property type="entry name" value="Activating enzymes of the ubiquitin-like proteins"/>
    <property type="match status" value="2"/>
</dbReference>
<feature type="region of interest" description="Disordered" evidence="6">
    <location>
        <begin position="407"/>
        <end position="444"/>
    </location>
</feature>
<name>J9DIX6_EDHAE</name>
<dbReference type="InParanoid" id="J9DIX6"/>
<comment type="similarity">
    <text evidence="5">Belongs to the ubiquitin-activating E1 family. UBA3 subfamily.</text>
</comment>
<dbReference type="STRING" id="1003232.J9DIX6"/>
<evidence type="ECO:0000313" key="9">
    <source>
        <dbReference type="Proteomes" id="UP000003163"/>
    </source>
</evidence>
<evidence type="ECO:0000256" key="2">
    <source>
        <dbReference type="ARBA" id="ARBA00022741"/>
    </source>
</evidence>
<comment type="catalytic activity">
    <reaction evidence="5">
        <text>ATP + [NEDD8 protein] + [E1 NEDD8-activating enzyme]-L-cysteine = AMP + diphosphate + [E1 NEDD8-activating enzyme]-S-[NEDD8 protein]-yl-L-cysteine.</text>
        <dbReference type="EC" id="6.2.1.64"/>
    </reaction>
</comment>
<dbReference type="Gene3D" id="3.40.50.720">
    <property type="entry name" value="NAD(P)-binding Rossmann-like Domain"/>
    <property type="match status" value="1"/>
</dbReference>
<keyword evidence="2 5" id="KW-0547">Nucleotide-binding</keyword>
<dbReference type="AlphaFoldDB" id="J9DIX6"/>
<keyword evidence="3 5" id="KW-0833">Ubl conjugation pathway</keyword>
<dbReference type="PROSITE" id="PS51257">
    <property type="entry name" value="PROKAR_LIPOPROTEIN"/>
    <property type="match status" value="1"/>
</dbReference>
<dbReference type="Gene3D" id="1.10.10.2660">
    <property type="entry name" value="Ubiquitin-activating enzyme E1, SCCH domain"/>
    <property type="match status" value="1"/>
</dbReference>
<evidence type="ECO:0000259" key="7">
    <source>
        <dbReference type="Pfam" id="PF00899"/>
    </source>
</evidence>
<dbReference type="Pfam" id="PF00899">
    <property type="entry name" value="ThiF"/>
    <property type="match status" value="1"/>
</dbReference>
<comment type="function">
    <text evidence="5">Catalytic subunit of the dimeric E1 enzyme, which activates NEDD8.</text>
</comment>
<dbReference type="InterPro" id="IPR042063">
    <property type="entry name" value="Ubi_acti_E1_SCCH"/>
</dbReference>
<dbReference type="PANTHER" id="PTHR10953:SF6">
    <property type="entry name" value="NEDD8-ACTIVATING ENZYME E1 CATALYTIC SUBUNIT"/>
    <property type="match status" value="1"/>
</dbReference>
<dbReference type="InterPro" id="IPR035985">
    <property type="entry name" value="Ubiquitin-activating_enz"/>
</dbReference>
<dbReference type="Gene3D" id="1.10.10.520">
    <property type="entry name" value="Ubiquitin activating enzymes (Uba3). Chain: B, domain 2"/>
    <property type="match status" value="1"/>
</dbReference>
<organism evidence="8 9">
    <name type="scientific">Edhazardia aedis (strain USNM 41457)</name>
    <name type="common">Microsporidian parasite</name>
    <dbReference type="NCBI Taxonomy" id="1003232"/>
    <lineage>
        <taxon>Eukaryota</taxon>
        <taxon>Fungi</taxon>
        <taxon>Fungi incertae sedis</taxon>
        <taxon>Microsporidia</taxon>
        <taxon>Edhazardia</taxon>
    </lineage>
</organism>
<keyword evidence="1 5" id="KW-0436">Ligase</keyword>
<comment type="caution">
    <text evidence="8">The sequence shown here is derived from an EMBL/GenBank/DDBJ whole genome shotgun (WGS) entry which is preliminary data.</text>
</comment>
<dbReference type="InterPro" id="IPR045886">
    <property type="entry name" value="ThiF/MoeB/HesA"/>
</dbReference>
<dbReference type="InterPro" id="IPR000594">
    <property type="entry name" value="ThiF_NAD_FAD-bd"/>
</dbReference>
<dbReference type="VEuPathDB" id="MicrosporidiaDB:EDEG_00480"/>
<dbReference type="GO" id="GO:0005634">
    <property type="term" value="C:nucleus"/>
    <property type="evidence" value="ECO:0007669"/>
    <property type="project" value="TreeGrafter"/>
</dbReference>
<evidence type="ECO:0000313" key="8">
    <source>
        <dbReference type="EMBL" id="EJW01337.1"/>
    </source>
</evidence>
<feature type="compositionally biased region" description="Low complexity" evidence="6">
    <location>
        <begin position="429"/>
        <end position="441"/>
    </location>
</feature>
<comment type="pathway">
    <text evidence="5">Protein modification; protein neddylation.</text>
</comment>
<protein>
    <recommendedName>
        <fullName evidence="5">NEDD8-activating enzyme E1 catalytic subunit</fullName>
        <ecNumber evidence="5">6.2.1.64</ecNumber>
    </recommendedName>
</protein>
<dbReference type="FunCoup" id="J9DIX6">
    <property type="interactions" value="388"/>
</dbReference>
<dbReference type="Proteomes" id="UP000003163">
    <property type="component" value="Unassembled WGS sequence"/>
</dbReference>
<reference evidence="9" key="2">
    <citation type="submission" date="2015-07" db="EMBL/GenBank/DDBJ databases">
        <title>Contrasting host-pathogen interactions and genome evolution in two generalist and specialist microsporidian pathogens of mosquitoes.</title>
        <authorList>
            <consortium name="The Broad Institute Genomics Platform"/>
            <consortium name="The Broad Institute Genome Sequencing Center for Infectious Disease"/>
            <person name="Cuomo C.A."/>
            <person name="Sanscrainte N.D."/>
            <person name="Goldberg J.M."/>
            <person name="Heiman D."/>
            <person name="Young S."/>
            <person name="Zeng Q."/>
            <person name="Becnel J.J."/>
            <person name="Birren B.W."/>
        </authorList>
    </citation>
    <scope>NUCLEOTIDE SEQUENCE [LARGE SCALE GENOMIC DNA]</scope>
    <source>
        <strain evidence="9">USNM 41457</strain>
    </source>
</reference>
<dbReference type="HOGENOM" id="CLU_325410_0_0_1"/>